<evidence type="ECO:0000313" key="3">
    <source>
        <dbReference type="EMBL" id="HIU46506.1"/>
    </source>
</evidence>
<dbReference type="EMBL" id="DVNK01000031">
    <property type="protein sequence ID" value="HIU46506.1"/>
    <property type="molecule type" value="Genomic_DNA"/>
</dbReference>
<feature type="region of interest" description="Disordered" evidence="1">
    <location>
        <begin position="376"/>
        <end position="490"/>
    </location>
</feature>
<dbReference type="Pfam" id="PF14262">
    <property type="entry name" value="Cthe_2159"/>
    <property type="match status" value="2"/>
</dbReference>
<feature type="compositionally biased region" description="Gly residues" evidence="1">
    <location>
        <begin position="456"/>
        <end position="481"/>
    </location>
</feature>
<accession>A0A9D1S4F4</accession>
<evidence type="ECO:0000313" key="4">
    <source>
        <dbReference type="Proteomes" id="UP000824123"/>
    </source>
</evidence>
<keyword evidence="2" id="KW-0732">Signal</keyword>
<comment type="caution">
    <text evidence="3">The sequence shown here is derived from an EMBL/GenBank/DDBJ whole genome shotgun (WGS) entry which is preliminary data.</text>
</comment>
<feature type="chain" id="PRO_5039609189" evidence="2">
    <location>
        <begin position="23"/>
        <end position="787"/>
    </location>
</feature>
<feature type="signal peptide" evidence="2">
    <location>
        <begin position="1"/>
        <end position="22"/>
    </location>
</feature>
<organism evidence="3 4">
    <name type="scientific">Candidatus Fimadaptatus faecigallinarum</name>
    <dbReference type="NCBI Taxonomy" id="2840814"/>
    <lineage>
        <taxon>Bacteria</taxon>
        <taxon>Bacillati</taxon>
        <taxon>Bacillota</taxon>
        <taxon>Clostridia</taxon>
        <taxon>Eubacteriales</taxon>
        <taxon>Candidatus Fimadaptatus</taxon>
    </lineage>
</organism>
<proteinExistence type="predicted"/>
<dbReference type="InterPro" id="IPR025584">
    <property type="entry name" value="Cthe_2159"/>
</dbReference>
<name>A0A9D1S4F4_9FIRM</name>
<evidence type="ECO:0000256" key="2">
    <source>
        <dbReference type="SAM" id="SignalP"/>
    </source>
</evidence>
<dbReference type="Proteomes" id="UP000824123">
    <property type="component" value="Unassembled WGS sequence"/>
</dbReference>
<gene>
    <name evidence="3" type="ORF">IAC59_04535</name>
</gene>
<evidence type="ECO:0000256" key="1">
    <source>
        <dbReference type="SAM" id="MobiDB-lite"/>
    </source>
</evidence>
<dbReference type="AlphaFoldDB" id="A0A9D1S4F4"/>
<sequence>MKIDRRCWAKALAATWALSLLSAGGIALTDTAGAEEAAQTSEYAQIEVEYKNKDLDTEWNAAECYQITLDGDSVQYPDGVTYADGRITITQPGDYLISGTLNDGCIYIAAGDEDDVRLILNGATISASDGPAIWCESADKLIITLAEGAQNALSDGQTYSDQTDDEPNATLYSRSDLSINGTGALAVTGNYLHGILSKDDLKIAGGQITVDAAGDALRGRDGVAICGGTLDLTAGDDGIQSNYEDDATRGWVVIEDGTITIDAQGDGIVAESVAQIEGGTLDITTGGGAAVSDATGTLDNMPEGAPATGSVPDAPMTGDASDSDTAAVGTQEMSQMTEMEGNALPDASAHGTTATSLQVPDDATSGKLVYLSGDAASDASTGSSDSGDTASGASTGSSDSGDAASDASAGSGNAGDSASAGSAGSGNPGDVPSDVPADRPSDMSGGTPPEGLEMPGDGGQFGGGERGGFGGRGGMGAGSMDGGNADTTQSAANAESAKAIKSTGAVYVSGGTLTLNAADDALHSNGDVTVTGGVISIATGDDAVHADATLTIGGGTMDITQSYEGLEGVTIDISAGDISIVSSDDGINAAGGNDESGMTGMWGRDQFAAGDQQLNISGGNVSIVAGGDGIDSNGDIYMSGGCVYVTGPANSGNGALDYAGVFEVSGGELIAAGPSGMAQSVSDSSSQAAVFVKYASSQPGGERLTLVDAQGNVVATYAPERQYDCVVISAPGIQVGGTYLLYAGGEVSGSVLTGGEQLCELSISGTLTSVNSDGSEYSGRSFGCGGR</sequence>
<feature type="compositionally biased region" description="Low complexity" evidence="1">
    <location>
        <begin position="376"/>
        <end position="422"/>
    </location>
</feature>
<feature type="region of interest" description="Disordered" evidence="1">
    <location>
        <begin position="293"/>
        <end position="337"/>
    </location>
</feature>
<protein>
    <submittedName>
        <fullName evidence="3">Carbohydrate-binding domain-containing protein</fullName>
    </submittedName>
</protein>
<reference evidence="3" key="2">
    <citation type="journal article" date="2021" name="PeerJ">
        <title>Extensive microbial diversity within the chicken gut microbiome revealed by metagenomics and culture.</title>
        <authorList>
            <person name="Gilroy R."/>
            <person name="Ravi A."/>
            <person name="Getino M."/>
            <person name="Pursley I."/>
            <person name="Horton D.L."/>
            <person name="Alikhan N.F."/>
            <person name="Baker D."/>
            <person name="Gharbi K."/>
            <person name="Hall N."/>
            <person name="Watson M."/>
            <person name="Adriaenssens E.M."/>
            <person name="Foster-Nyarko E."/>
            <person name="Jarju S."/>
            <person name="Secka A."/>
            <person name="Antonio M."/>
            <person name="Oren A."/>
            <person name="Chaudhuri R.R."/>
            <person name="La Ragione R."/>
            <person name="Hildebrand F."/>
            <person name="Pallen M.J."/>
        </authorList>
    </citation>
    <scope>NUCLEOTIDE SEQUENCE</scope>
    <source>
        <strain evidence="3">ChiSxjej2B14-8506</strain>
    </source>
</reference>
<reference evidence="3" key="1">
    <citation type="submission" date="2020-10" db="EMBL/GenBank/DDBJ databases">
        <authorList>
            <person name="Gilroy R."/>
        </authorList>
    </citation>
    <scope>NUCLEOTIDE SEQUENCE</scope>
    <source>
        <strain evidence="3">ChiSxjej2B14-8506</strain>
    </source>
</reference>